<protein>
    <submittedName>
        <fullName evidence="2">Uncharacterized protein</fullName>
    </submittedName>
</protein>
<gene>
    <name evidence="2" type="ORF">D5S19_03765</name>
</gene>
<dbReference type="Proteomes" id="UP000285112">
    <property type="component" value="Unassembled WGS sequence"/>
</dbReference>
<reference evidence="2 3" key="1">
    <citation type="submission" date="2018-09" db="EMBL/GenBank/DDBJ databases">
        <title>YIM PH 21725 draft genome.</title>
        <authorList>
            <person name="Miao C."/>
        </authorList>
    </citation>
    <scope>NUCLEOTIDE SEQUENCE [LARGE SCALE GENOMIC DNA]</scope>
    <source>
        <strain evidence="3">YIM PH21725</strain>
    </source>
</reference>
<proteinExistence type="predicted"/>
<keyword evidence="3" id="KW-1185">Reference proteome</keyword>
<evidence type="ECO:0000256" key="1">
    <source>
        <dbReference type="SAM" id="MobiDB-lite"/>
    </source>
</evidence>
<evidence type="ECO:0000313" key="2">
    <source>
        <dbReference type="EMBL" id="RJQ90079.1"/>
    </source>
</evidence>
<dbReference type="EMBL" id="QZFV01000043">
    <property type="protein sequence ID" value="RJQ90079.1"/>
    <property type="molecule type" value="Genomic_DNA"/>
</dbReference>
<evidence type="ECO:0000313" key="3">
    <source>
        <dbReference type="Proteomes" id="UP000285112"/>
    </source>
</evidence>
<comment type="caution">
    <text evidence="2">The sequence shown here is derived from an EMBL/GenBank/DDBJ whole genome shotgun (WGS) entry which is preliminary data.</text>
</comment>
<sequence>MAWRAVRESTRIECSVLPRLPLFGNTLSLRRRSLDLNIGSVQRPIQHDPSRARCSSPMGSTKVVDTLE</sequence>
<organism evidence="2 3">
    <name type="scientific">Amycolatopsis panacis</name>
    <dbReference type="NCBI Taxonomy" id="2340917"/>
    <lineage>
        <taxon>Bacteria</taxon>
        <taxon>Bacillati</taxon>
        <taxon>Actinomycetota</taxon>
        <taxon>Actinomycetes</taxon>
        <taxon>Pseudonocardiales</taxon>
        <taxon>Pseudonocardiaceae</taxon>
        <taxon>Amycolatopsis</taxon>
    </lineage>
</organism>
<feature type="region of interest" description="Disordered" evidence="1">
    <location>
        <begin position="46"/>
        <end position="68"/>
    </location>
</feature>
<accession>A0A419IA80</accession>
<dbReference type="AlphaFoldDB" id="A0A419IA80"/>
<name>A0A419IA80_9PSEU</name>